<dbReference type="EMBL" id="CAJOBA010030561">
    <property type="protein sequence ID" value="CAF3955329.1"/>
    <property type="molecule type" value="Genomic_DNA"/>
</dbReference>
<dbReference type="EMBL" id="CAJNOK010086879">
    <property type="protein sequence ID" value="CAF1688760.1"/>
    <property type="molecule type" value="Genomic_DNA"/>
</dbReference>
<dbReference type="Proteomes" id="UP000677228">
    <property type="component" value="Unassembled WGS sequence"/>
</dbReference>
<gene>
    <name evidence="1" type="ORF">OVA965_LOCUS46282</name>
    <name evidence="2" type="ORF">TMI583_LOCUS22225</name>
</gene>
<name>A0A8S2GCF8_9BILA</name>
<comment type="caution">
    <text evidence="1">The sequence shown here is derived from an EMBL/GenBank/DDBJ whole genome shotgun (WGS) entry which is preliminary data.</text>
</comment>
<evidence type="ECO:0000313" key="2">
    <source>
        <dbReference type="EMBL" id="CAF3955329.1"/>
    </source>
</evidence>
<accession>A0A8S2GCF8</accession>
<dbReference type="Proteomes" id="UP000682733">
    <property type="component" value="Unassembled WGS sequence"/>
</dbReference>
<organism evidence="1 3">
    <name type="scientific">Didymodactylos carnosus</name>
    <dbReference type="NCBI Taxonomy" id="1234261"/>
    <lineage>
        <taxon>Eukaryota</taxon>
        <taxon>Metazoa</taxon>
        <taxon>Spiralia</taxon>
        <taxon>Gnathifera</taxon>
        <taxon>Rotifera</taxon>
        <taxon>Eurotatoria</taxon>
        <taxon>Bdelloidea</taxon>
        <taxon>Philodinida</taxon>
        <taxon>Philodinidae</taxon>
        <taxon>Didymodactylos</taxon>
    </lineage>
</organism>
<evidence type="ECO:0000313" key="3">
    <source>
        <dbReference type="Proteomes" id="UP000677228"/>
    </source>
</evidence>
<feature type="non-terminal residue" evidence="1">
    <location>
        <position position="79"/>
    </location>
</feature>
<evidence type="ECO:0000313" key="1">
    <source>
        <dbReference type="EMBL" id="CAF1688760.1"/>
    </source>
</evidence>
<protein>
    <submittedName>
        <fullName evidence="1">Uncharacterized protein</fullName>
    </submittedName>
</protein>
<dbReference type="AlphaFoldDB" id="A0A8S2GCF8"/>
<reference evidence="1" key="1">
    <citation type="submission" date="2021-02" db="EMBL/GenBank/DDBJ databases">
        <authorList>
            <person name="Nowell W R."/>
        </authorList>
    </citation>
    <scope>NUCLEOTIDE SEQUENCE</scope>
</reference>
<proteinExistence type="predicted"/>
<sequence length="79" mass="9076">MTVMVIIMTQHDIQNPVFATVDVDVEDINIDADQSSYEEIAGVISNKDDPNMLCLTFRTWLIGLVFTTLQLITKEYFQY</sequence>